<keyword evidence="4 7" id="KW-0472">Membrane</keyword>
<dbReference type="AlphaFoldDB" id="A0A8S1EJC0"/>
<dbReference type="GO" id="GO:0016020">
    <property type="term" value="C:membrane"/>
    <property type="evidence" value="ECO:0007669"/>
    <property type="project" value="UniProtKB-SubCell"/>
</dbReference>
<feature type="transmembrane region" description="Helical" evidence="7">
    <location>
        <begin position="40"/>
        <end position="73"/>
    </location>
</feature>
<protein>
    <recommendedName>
        <fullName evidence="8">Amino acid transporter transmembrane domain-containing protein</fullName>
    </recommendedName>
</protein>
<keyword evidence="5" id="KW-0325">Glycoprotein</keyword>
<feature type="transmembrane region" description="Helical" evidence="7">
    <location>
        <begin position="206"/>
        <end position="225"/>
    </location>
</feature>
<keyword evidence="10" id="KW-1185">Reference proteome</keyword>
<feature type="transmembrane region" description="Helical" evidence="7">
    <location>
        <begin position="12"/>
        <end position="34"/>
    </location>
</feature>
<accession>A0A8S1EJC0</accession>
<evidence type="ECO:0000256" key="5">
    <source>
        <dbReference type="ARBA" id="ARBA00023180"/>
    </source>
</evidence>
<evidence type="ECO:0000256" key="7">
    <source>
        <dbReference type="SAM" id="Phobius"/>
    </source>
</evidence>
<evidence type="ECO:0000256" key="6">
    <source>
        <dbReference type="ARBA" id="ARBA00038166"/>
    </source>
</evidence>
<dbReference type="InterPro" id="IPR013057">
    <property type="entry name" value="AA_transpt_TM"/>
</dbReference>
<evidence type="ECO:0000259" key="8">
    <source>
        <dbReference type="Pfam" id="PF01490"/>
    </source>
</evidence>
<keyword evidence="2 7" id="KW-0812">Transmembrane</keyword>
<dbReference type="Pfam" id="PF01490">
    <property type="entry name" value="Aa_trans"/>
    <property type="match status" value="1"/>
</dbReference>
<gene>
    <name evidence="9" type="ORF">CBOVIS_LOCUS3055</name>
</gene>
<evidence type="ECO:0000256" key="1">
    <source>
        <dbReference type="ARBA" id="ARBA00004141"/>
    </source>
</evidence>
<comment type="similarity">
    <text evidence="6">Belongs to the TMEM104 family.</text>
</comment>
<dbReference type="PANTHER" id="PTHR16189:SF0">
    <property type="entry name" value="TRANSMEMBRANE PROTEIN 104"/>
    <property type="match status" value="1"/>
</dbReference>
<dbReference type="OrthoDB" id="294541at2759"/>
<name>A0A8S1EJC0_9PELO</name>
<feature type="transmembrane region" description="Helical" evidence="7">
    <location>
        <begin position="388"/>
        <end position="407"/>
    </location>
</feature>
<keyword evidence="3 7" id="KW-1133">Transmembrane helix</keyword>
<feature type="transmembrane region" description="Helical" evidence="7">
    <location>
        <begin position="462"/>
        <end position="482"/>
    </location>
</feature>
<sequence>MQDSNANSAGTYSQTVGLLYVFNLIVGTGALALPKAFQTAGWLLSILILSASAFMSYVAATFVIESLAVANAVVSKNRRRERNENASESGPSTFEIVRKVEVGEMSSMFLSKTTLLISYFSIIVYLFGDLAIYSTTVPKSAMNMLCSSINVTVTKSTDPCRPSLADWLSRMAVYRICVIVFVGFVCLPMVLAGITKTQTIQMMTTFSRWLAFILMIVLASMQLINDGAEGKPPVANVHGFGSLFGVAVYAFMCHHSLPSLVTPMGSKNRIFGLIGLVYLLVGAFYFTLSLTGAFAFEHVQDIYTLNFLHDDNTSFIYSIIDYFLAAFPIITLTSSYPIIALTLINNVKVVKDLIFPKTGAENESLLEEEEADSEDESEARNTRNGKSFVDVLVPALVLSIPTFISFMTDDMLLLASITGSLPGVFVQFAIPCFLVISARRHARSILNFPVPRKYESPFQGSGWVAAIAVWATCAIIMVILNLTGFKF</sequence>
<comment type="subcellular location">
    <subcellularLocation>
        <location evidence="1">Membrane</location>
        <topology evidence="1">Multi-pass membrane protein</topology>
    </subcellularLocation>
</comment>
<feature type="transmembrane region" description="Helical" evidence="7">
    <location>
        <begin position="315"/>
        <end position="344"/>
    </location>
</feature>
<feature type="transmembrane region" description="Helical" evidence="7">
    <location>
        <begin position="115"/>
        <end position="134"/>
    </location>
</feature>
<reference evidence="9 10" key="1">
    <citation type="submission" date="2020-04" db="EMBL/GenBank/DDBJ databases">
        <authorList>
            <person name="Laetsch R D."/>
            <person name="Stevens L."/>
            <person name="Kumar S."/>
            <person name="Blaxter L. M."/>
        </authorList>
    </citation>
    <scope>NUCLEOTIDE SEQUENCE [LARGE SCALE GENOMIC DNA]</scope>
</reference>
<evidence type="ECO:0000256" key="2">
    <source>
        <dbReference type="ARBA" id="ARBA00022692"/>
    </source>
</evidence>
<evidence type="ECO:0000313" key="10">
    <source>
        <dbReference type="Proteomes" id="UP000494206"/>
    </source>
</evidence>
<evidence type="ECO:0000256" key="3">
    <source>
        <dbReference type="ARBA" id="ARBA00022989"/>
    </source>
</evidence>
<proteinExistence type="inferred from homology"/>
<dbReference type="EMBL" id="CADEPM010000002">
    <property type="protein sequence ID" value="CAB3400032.1"/>
    <property type="molecule type" value="Genomic_DNA"/>
</dbReference>
<evidence type="ECO:0000256" key="4">
    <source>
        <dbReference type="ARBA" id="ARBA00023136"/>
    </source>
</evidence>
<feature type="transmembrane region" description="Helical" evidence="7">
    <location>
        <begin position="237"/>
        <end position="258"/>
    </location>
</feature>
<dbReference type="PANTHER" id="PTHR16189">
    <property type="entry name" value="TRANSMEMBRANE PROTEIN 104-RELATED"/>
    <property type="match status" value="1"/>
</dbReference>
<dbReference type="Proteomes" id="UP000494206">
    <property type="component" value="Unassembled WGS sequence"/>
</dbReference>
<comment type="caution">
    <text evidence="9">The sequence shown here is derived from an EMBL/GenBank/DDBJ whole genome shotgun (WGS) entry which is preliminary data.</text>
</comment>
<feature type="transmembrane region" description="Helical" evidence="7">
    <location>
        <begin position="172"/>
        <end position="194"/>
    </location>
</feature>
<evidence type="ECO:0000313" key="9">
    <source>
        <dbReference type="EMBL" id="CAB3400032.1"/>
    </source>
</evidence>
<organism evidence="9 10">
    <name type="scientific">Caenorhabditis bovis</name>
    <dbReference type="NCBI Taxonomy" id="2654633"/>
    <lineage>
        <taxon>Eukaryota</taxon>
        <taxon>Metazoa</taxon>
        <taxon>Ecdysozoa</taxon>
        <taxon>Nematoda</taxon>
        <taxon>Chromadorea</taxon>
        <taxon>Rhabditida</taxon>
        <taxon>Rhabditina</taxon>
        <taxon>Rhabditomorpha</taxon>
        <taxon>Rhabditoidea</taxon>
        <taxon>Rhabditidae</taxon>
        <taxon>Peloderinae</taxon>
        <taxon>Caenorhabditis</taxon>
    </lineage>
</organism>
<feature type="transmembrane region" description="Helical" evidence="7">
    <location>
        <begin position="270"/>
        <end position="295"/>
    </location>
</feature>
<feature type="domain" description="Amino acid transporter transmembrane" evidence="8">
    <location>
        <begin position="15"/>
        <end position="442"/>
    </location>
</feature>
<feature type="transmembrane region" description="Helical" evidence="7">
    <location>
        <begin position="413"/>
        <end position="436"/>
    </location>
</feature>